<dbReference type="PRINTS" id="PR00003">
    <property type="entry name" value="4DISULPHCORE"/>
</dbReference>
<dbReference type="OrthoDB" id="9985779at2759"/>
<feature type="domain" description="WAP" evidence="2">
    <location>
        <begin position="30"/>
        <end position="98"/>
    </location>
</feature>
<evidence type="ECO:0000313" key="4">
    <source>
        <dbReference type="Proteomes" id="UP000291343"/>
    </source>
</evidence>
<sequence length="123" mass="13764">MATATSHCVLLGAVALFAVFTTTLAQNPRNCPRNGLCPYVKRLVPDLKSHPVMEHYQPHIHGEEPPSLCGNLCTHDRQCPSDQKCCPTNCGYACFPPVHVVENKLPQPERPYNNHHHNHNHGR</sequence>
<protein>
    <recommendedName>
        <fullName evidence="2">WAP domain-containing protein</fullName>
    </recommendedName>
</protein>
<dbReference type="GO" id="GO:0005576">
    <property type="term" value="C:extracellular region"/>
    <property type="evidence" value="ECO:0007669"/>
    <property type="project" value="InterPro"/>
</dbReference>
<feature type="chain" id="PRO_5019801775" description="WAP domain-containing protein" evidence="1">
    <location>
        <begin position="26"/>
        <end position="123"/>
    </location>
</feature>
<dbReference type="AlphaFoldDB" id="A0A482XGH1"/>
<proteinExistence type="predicted"/>
<keyword evidence="4" id="KW-1185">Reference proteome</keyword>
<dbReference type="InterPro" id="IPR008197">
    <property type="entry name" value="WAP_dom"/>
</dbReference>
<keyword evidence="1" id="KW-0732">Signal</keyword>
<dbReference type="Pfam" id="PF00095">
    <property type="entry name" value="WAP"/>
    <property type="match status" value="1"/>
</dbReference>
<organism evidence="3 4">
    <name type="scientific">Laodelphax striatellus</name>
    <name type="common">Small brown planthopper</name>
    <name type="synonym">Delphax striatella</name>
    <dbReference type="NCBI Taxonomy" id="195883"/>
    <lineage>
        <taxon>Eukaryota</taxon>
        <taxon>Metazoa</taxon>
        <taxon>Ecdysozoa</taxon>
        <taxon>Arthropoda</taxon>
        <taxon>Hexapoda</taxon>
        <taxon>Insecta</taxon>
        <taxon>Pterygota</taxon>
        <taxon>Neoptera</taxon>
        <taxon>Paraneoptera</taxon>
        <taxon>Hemiptera</taxon>
        <taxon>Auchenorrhyncha</taxon>
        <taxon>Fulgoroidea</taxon>
        <taxon>Delphacidae</taxon>
        <taxon>Criomorphinae</taxon>
        <taxon>Laodelphax</taxon>
    </lineage>
</organism>
<dbReference type="InParanoid" id="A0A482XGH1"/>
<comment type="caution">
    <text evidence="3">The sequence shown here is derived from an EMBL/GenBank/DDBJ whole genome shotgun (WGS) entry which is preliminary data.</text>
</comment>
<gene>
    <name evidence="3" type="ORF">LSTR_LSTR001937</name>
</gene>
<accession>A0A482XGH1</accession>
<dbReference type="EMBL" id="QKKF02010000">
    <property type="protein sequence ID" value="RZF44976.1"/>
    <property type="molecule type" value="Genomic_DNA"/>
</dbReference>
<dbReference type="SMART" id="SM00217">
    <property type="entry name" value="WAP"/>
    <property type="match status" value="1"/>
</dbReference>
<evidence type="ECO:0000313" key="3">
    <source>
        <dbReference type="EMBL" id="RZF44976.1"/>
    </source>
</evidence>
<dbReference type="GO" id="GO:0030414">
    <property type="term" value="F:peptidase inhibitor activity"/>
    <property type="evidence" value="ECO:0007669"/>
    <property type="project" value="InterPro"/>
</dbReference>
<evidence type="ECO:0000259" key="2">
    <source>
        <dbReference type="PROSITE" id="PS51390"/>
    </source>
</evidence>
<dbReference type="InterPro" id="IPR036645">
    <property type="entry name" value="Elafin-like_sf"/>
</dbReference>
<reference evidence="3 4" key="1">
    <citation type="journal article" date="2017" name="Gigascience">
        <title>Genome sequence of the small brown planthopper, Laodelphax striatellus.</title>
        <authorList>
            <person name="Zhu J."/>
            <person name="Jiang F."/>
            <person name="Wang X."/>
            <person name="Yang P."/>
            <person name="Bao Y."/>
            <person name="Zhao W."/>
            <person name="Wang W."/>
            <person name="Lu H."/>
            <person name="Wang Q."/>
            <person name="Cui N."/>
            <person name="Li J."/>
            <person name="Chen X."/>
            <person name="Luo L."/>
            <person name="Yu J."/>
            <person name="Kang L."/>
            <person name="Cui F."/>
        </authorList>
    </citation>
    <scope>NUCLEOTIDE SEQUENCE [LARGE SCALE GENOMIC DNA]</scope>
    <source>
        <strain evidence="3">Lst14</strain>
    </source>
</reference>
<name>A0A482XGH1_LAOST</name>
<dbReference type="Gene3D" id="4.10.75.10">
    <property type="entry name" value="Elafin-like"/>
    <property type="match status" value="1"/>
</dbReference>
<evidence type="ECO:0000256" key="1">
    <source>
        <dbReference type="SAM" id="SignalP"/>
    </source>
</evidence>
<dbReference type="Proteomes" id="UP000291343">
    <property type="component" value="Unassembled WGS sequence"/>
</dbReference>
<dbReference type="PROSITE" id="PS51390">
    <property type="entry name" value="WAP"/>
    <property type="match status" value="1"/>
</dbReference>
<dbReference type="SUPFAM" id="SSF57256">
    <property type="entry name" value="Elafin-like"/>
    <property type="match status" value="1"/>
</dbReference>
<feature type="signal peptide" evidence="1">
    <location>
        <begin position="1"/>
        <end position="25"/>
    </location>
</feature>